<dbReference type="eggNOG" id="ENOG5032RM6">
    <property type="taxonomic scope" value="Bacteria"/>
</dbReference>
<dbReference type="EMBL" id="AMRG01000009">
    <property type="protein sequence ID" value="EKE83432.1"/>
    <property type="molecule type" value="Genomic_DNA"/>
</dbReference>
<keyword evidence="2" id="KW-1185">Reference proteome</keyword>
<dbReference type="Proteomes" id="UP000014115">
    <property type="component" value="Unassembled WGS sequence"/>
</dbReference>
<dbReference type="RefSeq" id="WP_008488927.1">
    <property type="nucleotide sequence ID" value="NZ_AMRG01000009.1"/>
</dbReference>
<protein>
    <recommendedName>
        <fullName evidence="3">Lipoprotein</fullName>
    </recommendedName>
</protein>
<evidence type="ECO:0000313" key="2">
    <source>
        <dbReference type="Proteomes" id="UP000014115"/>
    </source>
</evidence>
<dbReference type="STRING" id="740709.A10D4_08422"/>
<evidence type="ECO:0000313" key="1">
    <source>
        <dbReference type="EMBL" id="EKE83432.1"/>
    </source>
</evidence>
<dbReference type="AlphaFoldDB" id="K2KA60"/>
<evidence type="ECO:0008006" key="3">
    <source>
        <dbReference type="Google" id="ProtNLM"/>
    </source>
</evidence>
<proteinExistence type="predicted"/>
<accession>K2KA60</accession>
<dbReference type="PROSITE" id="PS51257">
    <property type="entry name" value="PROKAR_LIPOPROTEIN"/>
    <property type="match status" value="1"/>
</dbReference>
<comment type="caution">
    <text evidence="1">The sequence shown here is derived from an EMBL/GenBank/DDBJ whole genome shotgun (WGS) entry which is preliminary data.</text>
</comment>
<sequence length="202" mass="22823">MLKLILKKSKLFILISALAMLVSCSNIPLTTMIRMINLNPLETNPSEFIVAVKTPQGIAVQEGDIVVDFSFRTDDPNVSFAHSFPVIVDNNYAIPDDLKEDLSDDEKITIMKLSAQDAVTMSQGQQAVKAYRKKYENKGAGSMNVRLLSACRNDDFSWQNTELDVYLKTDSDDDFFLFLENMDINELDNDIQRRVNTVPNCE</sequence>
<gene>
    <name evidence="1" type="ORF">A10D4_08422</name>
</gene>
<dbReference type="PATRIC" id="fig|740709.3.peg.1705"/>
<name>K2KA60_9GAMM</name>
<organism evidence="1 2">
    <name type="scientific">Idiomarina xiamenensis 10-D-4</name>
    <dbReference type="NCBI Taxonomy" id="740709"/>
    <lineage>
        <taxon>Bacteria</taxon>
        <taxon>Pseudomonadati</taxon>
        <taxon>Pseudomonadota</taxon>
        <taxon>Gammaproteobacteria</taxon>
        <taxon>Alteromonadales</taxon>
        <taxon>Idiomarinaceae</taxon>
        <taxon>Idiomarina</taxon>
    </lineage>
</organism>
<reference evidence="1 2" key="1">
    <citation type="journal article" date="2012" name="J. Bacteriol.">
        <title>Genome Sequence of Idiomarina xiamenensis Type Strain 10-D-4.</title>
        <authorList>
            <person name="Lai Q."/>
            <person name="Wang L."/>
            <person name="Wang W."/>
            <person name="Shao Z."/>
        </authorList>
    </citation>
    <scope>NUCLEOTIDE SEQUENCE [LARGE SCALE GENOMIC DNA]</scope>
    <source>
        <strain evidence="1 2">10-D-4</strain>
    </source>
</reference>